<keyword evidence="4 7" id="KW-0812">Transmembrane</keyword>
<protein>
    <submittedName>
        <fullName evidence="8">UAA transporter</fullName>
    </submittedName>
</protein>
<dbReference type="AlphaFoldDB" id="A0A550CUX3"/>
<feature type="transmembrane region" description="Helical" evidence="7">
    <location>
        <begin position="307"/>
        <end position="327"/>
    </location>
</feature>
<feature type="transmembrane region" description="Helical" evidence="7">
    <location>
        <begin position="95"/>
        <end position="116"/>
    </location>
</feature>
<comment type="subcellular location">
    <subcellularLocation>
        <location evidence="1">Endomembrane system</location>
        <topology evidence="1">Multi-pass membrane protein</topology>
    </subcellularLocation>
</comment>
<dbReference type="PANTHER" id="PTHR10778">
    <property type="entry name" value="SOLUTE CARRIER FAMILY 35 MEMBER B"/>
    <property type="match status" value="1"/>
</dbReference>
<feature type="transmembrane region" description="Helical" evidence="7">
    <location>
        <begin position="123"/>
        <end position="144"/>
    </location>
</feature>
<dbReference type="InterPro" id="IPR013657">
    <property type="entry name" value="SCL35B1-4/HUT1"/>
</dbReference>
<evidence type="ECO:0000256" key="5">
    <source>
        <dbReference type="ARBA" id="ARBA00022989"/>
    </source>
</evidence>
<dbReference type="GO" id="GO:0000139">
    <property type="term" value="C:Golgi membrane"/>
    <property type="evidence" value="ECO:0007669"/>
    <property type="project" value="TreeGrafter"/>
</dbReference>
<gene>
    <name evidence="8" type="ORF">BD626DRAFT_395762</name>
</gene>
<keyword evidence="9" id="KW-1185">Reference proteome</keyword>
<evidence type="ECO:0000256" key="2">
    <source>
        <dbReference type="ARBA" id="ARBA00022448"/>
    </source>
</evidence>
<dbReference type="InterPro" id="IPR037185">
    <property type="entry name" value="EmrE-like"/>
</dbReference>
<dbReference type="GO" id="GO:0005464">
    <property type="term" value="F:UDP-xylose transmembrane transporter activity"/>
    <property type="evidence" value="ECO:0007669"/>
    <property type="project" value="TreeGrafter"/>
</dbReference>
<evidence type="ECO:0000313" key="8">
    <source>
        <dbReference type="EMBL" id="TRM68579.1"/>
    </source>
</evidence>
<dbReference type="GO" id="GO:0005789">
    <property type="term" value="C:endoplasmic reticulum membrane"/>
    <property type="evidence" value="ECO:0007669"/>
    <property type="project" value="TreeGrafter"/>
</dbReference>
<reference evidence="8 9" key="1">
    <citation type="journal article" date="2019" name="New Phytol.">
        <title>Comparative genomics reveals unique wood-decay strategies and fruiting body development in the Schizophyllaceae.</title>
        <authorList>
            <person name="Almasi E."/>
            <person name="Sahu N."/>
            <person name="Krizsan K."/>
            <person name="Balint B."/>
            <person name="Kovacs G.M."/>
            <person name="Kiss B."/>
            <person name="Cseklye J."/>
            <person name="Drula E."/>
            <person name="Henrissat B."/>
            <person name="Nagy I."/>
            <person name="Chovatia M."/>
            <person name="Adam C."/>
            <person name="LaButti K."/>
            <person name="Lipzen A."/>
            <person name="Riley R."/>
            <person name="Grigoriev I.V."/>
            <person name="Nagy L.G."/>
        </authorList>
    </citation>
    <scope>NUCLEOTIDE SEQUENCE [LARGE SCALE GENOMIC DNA]</scope>
    <source>
        <strain evidence="8 9">NL-1724</strain>
    </source>
</reference>
<dbReference type="Proteomes" id="UP000320762">
    <property type="component" value="Unassembled WGS sequence"/>
</dbReference>
<dbReference type="Pfam" id="PF08449">
    <property type="entry name" value="UAA"/>
    <property type="match status" value="1"/>
</dbReference>
<sequence>MDWVPTLGLVFGGCCSNAITLERLTSDYPKAGSIITFAQFVLISLFGLRQHIVWTENGLRLRPRRVKLAIYCVQVVLHFLISMLNNAAFAYRIPMAVHIIFRSAGLVITMILGYIIAGKRYSLTQILSVLVVTAGVVLTTLSAAPSRSASASSAETDTWLYLTGIAILLVALVLSGCLGLIQDYAFRNLPPTPPATKGGSEPLPAWQESIFYLHVLALPLFTLTRDDLVAQTTALNHGPRLQIQLPLSPSISTLLLNAPLGSFKVQASRLTMQTRLPEPFLELMLNTFTQLVCSAGVHRLTTKVTSLTVTLILVIRKAVSLVLSVAGFGTSRGAVDLQMMWAGAVLVLLGTMGYAIGSTGSSKEQKPKHVKKD</sequence>
<dbReference type="GO" id="GO:0005462">
    <property type="term" value="F:UDP-N-acetylglucosamine transmembrane transporter activity"/>
    <property type="evidence" value="ECO:0007669"/>
    <property type="project" value="TreeGrafter"/>
</dbReference>
<dbReference type="EMBL" id="VDMD01000002">
    <property type="protein sequence ID" value="TRM68579.1"/>
    <property type="molecule type" value="Genomic_DNA"/>
</dbReference>
<dbReference type="SUPFAM" id="SSF103481">
    <property type="entry name" value="Multidrug resistance efflux transporter EmrE"/>
    <property type="match status" value="1"/>
</dbReference>
<dbReference type="OrthoDB" id="999962at2759"/>
<evidence type="ECO:0000313" key="9">
    <source>
        <dbReference type="Proteomes" id="UP000320762"/>
    </source>
</evidence>
<evidence type="ECO:0000256" key="7">
    <source>
        <dbReference type="SAM" id="Phobius"/>
    </source>
</evidence>
<keyword evidence="2" id="KW-0813">Transport</keyword>
<organism evidence="8 9">
    <name type="scientific">Schizophyllum amplum</name>
    <dbReference type="NCBI Taxonomy" id="97359"/>
    <lineage>
        <taxon>Eukaryota</taxon>
        <taxon>Fungi</taxon>
        <taxon>Dikarya</taxon>
        <taxon>Basidiomycota</taxon>
        <taxon>Agaricomycotina</taxon>
        <taxon>Agaricomycetes</taxon>
        <taxon>Agaricomycetidae</taxon>
        <taxon>Agaricales</taxon>
        <taxon>Schizophyllaceae</taxon>
        <taxon>Schizophyllum</taxon>
    </lineage>
</organism>
<dbReference type="PANTHER" id="PTHR10778:SF4">
    <property type="entry name" value="NUCLEOTIDE SUGAR TRANSPORTER SLC35B4"/>
    <property type="match status" value="1"/>
</dbReference>
<name>A0A550CUX3_9AGAR</name>
<feature type="transmembrane region" description="Helical" evidence="7">
    <location>
        <begin position="339"/>
        <end position="357"/>
    </location>
</feature>
<evidence type="ECO:0000256" key="3">
    <source>
        <dbReference type="ARBA" id="ARBA00022597"/>
    </source>
</evidence>
<proteinExistence type="predicted"/>
<keyword evidence="5 7" id="KW-1133">Transmembrane helix</keyword>
<comment type="caution">
    <text evidence="8">The sequence shown here is derived from an EMBL/GenBank/DDBJ whole genome shotgun (WGS) entry which is preliminary data.</text>
</comment>
<accession>A0A550CUX3</accession>
<keyword evidence="6 7" id="KW-0472">Membrane</keyword>
<evidence type="ECO:0000256" key="1">
    <source>
        <dbReference type="ARBA" id="ARBA00004127"/>
    </source>
</evidence>
<evidence type="ECO:0000256" key="4">
    <source>
        <dbReference type="ARBA" id="ARBA00022692"/>
    </source>
</evidence>
<feature type="transmembrane region" description="Helical" evidence="7">
    <location>
        <begin position="159"/>
        <end position="181"/>
    </location>
</feature>
<feature type="transmembrane region" description="Helical" evidence="7">
    <location>
        <begin position="68"/>
        <end position="89"/>
    </location>
</feature>
<evidence type="ECO:0000256" key="6">
    <source>
        <dbReference type="ARBA" id="ARBA00023136"/>
    </source>
</evidence>
<keyword evidence="3" id="KW-0762">Sugar transport</keyword>
<feature type="transmembrane region" description="Helical" evidence="7">
    <location>
        <begin position="28"/>
        <end position="48"/>
    </location>
</feature>